<feature type="transmembrane region" description="Helical" evidence="2">
    <location>
        <begin position="109"/>
        <end position="129"/>
    </location>
</feature>
<dbReference type="Proteomes" id="UP000660262">
    <property type="component" value="Unassembled WGS sequence"/>
</dbReference>
<dbReference type="Pfam" id="PF14159">
    <property type="entry name" value="CAAD"/>
    <property type="match status" value="1"/>
</dbReference>
<proteinExistence type="predicted"/>
<dbReference type="PANTHER" id="PTHR33222">
    <property type="match status" value="1"/>
</dbReference>
<organism evidence="4 5">
    <name type="scientific">Pycnococcus provasolii</name>
    <dbReference type="NCBI Taxonomy" id="41880"/>
    <lineage>
        <taxon>Eukaryota</taxon>
        <taxon>Viridiplantae</taxon>
        <taxon>Chlorophyta</taxon>
        <taxon>Pseudoscourfieldiophyceae</taxon>
        <taxon>Pseudoscourfieldiales</taxon>
        <taxon>Pycnococcaceae</taxon>
        <taxon>Pycnococcus</taxon>
    </lineage>
</organism>
<keyword evidence="2" id="KW-0472">Membrane</keyword>
<keyword evidence="2" id="KW-1133">Transmembrane helix</keyword>
<keyword evidence="2" id="KW-0812">Transmembrane</keyword>
<protein>
    <recommendedName>
        <fullName evidence="3">Cyanobacterial aminoacyl-tRNA synthetase CAAD domain-containing protein</fullName>
    </recommendedName>
</protein>
<evidence type="ECO:0000256" key="2">
    <source>
        <dbReference type="SAM" id="Phobius"/>
    </source>
</evidence>
<sequence>MAPLALPSLKTNAAKVVRASVVRASSRAVSRSAAIRSPVAVRQTASTSRPVVAVHAKSSGVSEKAEEIIDKASKAWDEVEEKPAAIALGTAAIIALWATSSVVDAIEKLPLFSGLFELVGIGYTGYFVYRYLLFKPDREELKEIVDDFVKKIFE</sequence>
<accession>A0A830I2U0</accession>
<comment type="caution">
    <text evidence="4">The sequence shown here is derived from an EMBL/GenBank/DDBJ whole genome shotgun (WGS) entry which is preliminary data.</text>
</comment>
<feature type="domain" description="Cyanobacterial aminoacyl-tRNA synthetase CAAD" evidence="3">
    <location>
        <begin position="71"/>
        <end position="153"/>
    </location>
</feature>
<gene>
    <name evidence="4" type="ORF">PPROV_001107800</name>
</gene>
<evidence type="ECO:0000256" key="1">
    <source>
        <dbReference type="ARBA" id="ARBA00004141"/>
    </source>
</evidence>
<evidence type="ECO:0000313" key="4">
    <source>
        <dbReference type="EMBL" id="GHP12350.1"/>
    </source>
</evidence>
<name>A0A830I2U0_9CHLO</name>
<dbReference type="GO" id="GO:0009535">
    <property type="term" value="C:chloroplast thylakoid membrane"/>
    <property type="evidence" value="ECO:0007669"/>
    <property type="project" value="TreeGrafter"/>
</dbReference>
<keyword evidence="5" id="KW-1185">Reference proteome</keyword>
<dbReference type="AlphaFoldDB" id="A0A830I2U0"/>
<evidence type="ECO:0000313" key="5">
    <source>
        <dbReference type="Proteomes" id="UP000660262"/>
    </source>
</evidence>
<reference evidence="4" key="1">
    <citation type="submission" date="2020-10" db="EMBL/GenBank/DDBJ databases">
        <title>Unveiling of a novel bifunctional photoreceptor, Dualchrome1, isolated from a cosmopolitan green alga.</title>
        <authorList>
            <person name="Suzuki S."/>
            <person name="Kawachi M."/>
        </authorList>
    </citation>
    <scope>NUCLEOTIDE SEQUENCE</scope>
    <source>
        <strain evidence="4">NIES 2893</strain>
    </source>
</reference>
<dbReference type="InterPro" id="IPR025564">
    <property type="entry name" value="CAAD_dom"/>
</dbReference>
<dbReference type="InterPro" id="IPR033344">
    <property type="entry name" value="CURT1"/>
</dbReference>
<evidence type="ECO:0000259" key="3">
    <source>
        <dbReference type="Pfam" id="PF14159"/>
    </source>
</evidence>
<feature type="transmembrane region" description="Helical" evidence="2">
    <location>
        <begin position="84"/>
        <end position="103"/>
    </location>
</feature>
<dbReference type="PANTHER" id="PTHR33222:SF3">
    <property type="entry name" value="PROTEIN CURVATURE THYLAKOID 1C, CHLOROPLASTIC"/>
    <property type="match status" value="1"/>
</dbReference>
<comment type="subcellular location">
    <subcellularLocation>
        <location evidence="1">Membrane</location>
        <topology evidence="1">Multi-pass membrane protein</topology>
    </subcellularLocation>
</comment>
<dbReference type="EMBL" id="BNJQ01000041">
    <property type="protein sequence ID" value="GHP12350.1"/>
    <property type="molecule type" value="Genomic_DNA"/>
</dbReference>
<dbReference type="OrthoDB" id="514631at2759"/>